<evidence type="ECO:0000259" key="16">
    <source>
        <dbReference type="PROSITE" id="PS52035"/>
    </source>
</evidence>
<keyword evidence="7" id="KW-0805">Transcription regulation</keyword>
<dbReference type="PROSITE" id="PS52035">
    <property type="entry name" value="PEPTIDASE_M14"/>
    <property type="match status" value="1"/>
</dbReference>
<evidence type="ECO:0000256" key="8">
    <source>
        <dbReference type="ARBA" id="ARBA00023125"/>
    </source>
</evidence>
<dbReference type="PROSITE" id="PS00132">
    <property type="entry name" value="CARBOXYPEPT_ZN_1"/>
    <property type="match status" value="1"/>
</dbReference>
<dbReference type="Pfam" id="PF00754">
    <property type="entry name" value="F5_F8_type_C"/>
    <property type="match status" value="1"/>
</dbReference>
<evidence type="ECO:0000256" key="14">
    <source>
        <dbReference type="SAM" id="MobiDB-lite"/>
    </source>
</evidence>
<dbReference type="PROSITE" id="PS50022">
    <property type="entry name" value="FA58C_3"/>
    <property type="match status" value="1"/>
</dbReference>
<feature type="compositionally biased region" description="Acidic residues" evidence="14">
    <location>
        <begin position="97"/>
        <end position="107"/>
    </location>
</feature>
<keyword evidence="18" id="KW-1185">Reference proteome</keyword>
<evidence type="ECO:0000256" key="4">
    <source>
        <dbReference type="ARBA" id="ARBA00022525"/>
    </source>
</evidence>
<dbReference type="FunFam" id="2.60.120.260:FF:000068">
    <property type="entry name" value="Adipocyte enhancer-binding protein 1"/>
    <property type="match status" value="1"/>
</dbReference>
<dbReference type="GO" id="GO:0006518">
    <property type="term" value="P:peptide metabolic process"/>
    <property type="evidence" value="ECO:0007669"/>
    <property type="project" value="TreeGrafter"/>
</dbReference>
<keyword evidence="3" id="KW-0678">Repressor</keyword>
<dbReference type="CDD" id="cd11308">
    <property type="entry name" value="Peptidase_M14NE-CP-C_like"/>
    <property type="match status" value="1"/>
</dbReference>
<dbReference type="GO" id="GO:0008270">
    <property type="term" value="F:zinc ion binding"/>
    <property type="evidence" value="ECO:0007669"/>
    <property type="project" value="InterPro"/>
</dbReference>
<evidence type="ECO:0000256" key="1">
    <source>
        <dbReference type="ARBA" id="ARBA00004613"/>
    </source>
</evidence>
<evidence type="ECO:0000259" key="15">
    <source>
        <dbReference type="PROSITE" id="PS50022"/>
    </source>
</evidence>
<dbReference type="GO" id="GO:0001227">
    <property type="term" value="F:DNA-binding transcription repressor activity, RNA polymerase II-specific"/>
    <property type="evidence" value="ECO:0007669"/>
    <property type="project" value="TreeGrafter"/>
</dbReference>
<evidence type="ECO:0000256" key="3">
    <source>
        <dbReference type="ARBA" id="ARBA00022491"/>
    </source>
</evidence>
<dbReference type="GO" id="GO:0000977">
    <property type="term" value="F:RNA polymerase II transcription regulatory region sequence-specific DNA binding"/>
    <property type="evidence" value="ECO:0007669"/>
    <property type="project" value="UniProtKB-ARBA"/>
</dbReference>
<dbReference type="InterPro" id="IPR008969">
    <property type="entry name" value="CarboxyPept-like_regulatory"/>
</dbReference>
<evidence type="ECO:0000256" key="13">
    <source>
        <dbReference type="PROSITE-ProRule" id="PRU01379"/>
    </source>
</evidence>
<dbReference type="Pfam" id="PF13620">
    <property type="entry name" value="CarboxypepD_reg"/>
    <property type="match status" value="1"/>
</dbReference>
<dbReference type="InterPro" id="IPR000834">
    <property type="entry name" value="Peptidase_M14"/>
</dbReference>
<dbReference type="GO" id="GO:0005516">
    <property type="term" value="F:calmodulin binding"/>
    <property type="evidence" value="ECO:0007669"/>
    <property type="project" value="UniProtKB-KW"/>
</dbReference>
<keyword evidence="10" id="KW-0325">Glycoprotein</keyword>
<dbReference type="PANTHER" id="PTHR11532:SF48">
    <property type="entry name" value="ADIPOCYTE ENHANCER-BINDING PROTEIN 1"/>
    <property type="match status" value="1"/>
</dbReference>
<evidence type="ECO:0000313" key="17">
    <source>
        <dbReference type="EMBL" id="CAH2274982.1"/>
    </source>
</evidence>
<keyword evidence="5" id="KW-0732">Signal</keyword>
<accession>A0AAD1VVI3</accession>
<dbReference type="CDD" id="cd00057">
    <property type="entry name" value="FA58C"/>
    <property type="match status" value="1"/>
</dbReference>
<keyword evidence="9" id="KW-0804">Transcription</keyword>
<evidence type="ECO:0000256" key="6">
    <source>
        <dbReference type="ARBA" id="ARBA00022860"/>
    </source>
</evidence>
<proteinExistence type="inferred from homology"/>
<dbReference type="PROSITE" id="PS01286">
    <property type="entry name" value="FA58C_2"/>
    <property type="match status" value="1"/>
</dbReference>
<keyword evidence="8" id="KW-0238">DNA-binding</keyword>
<dbReference type="PROSITE" id="PS01285">
    <property type="entry name" value="FA58C_1"/>
    <property type="match status" value="1"/>
</dbReference>
<evidence type="ECO:0000256" key="7">
    <source>
        <dbReference type="ARBA" id="ARBA00023015"/>
    </source>
</evidence>
<evidence type="ECO:0000313" key="18">
    <source>
        <dbReference type="Proteomes" id="UP001295444"/>
    </source>
</evidence>
<gene>
    <name evidence="17" type="ORF">PECUL_23A052239</name>
</gene>
<evidence type="ECO:0000256" key="12">
    <source>
        <dbReference type="ARBA" id="ARBA00079261"/>
    </source>
</evidence>
<dbReference type="InterPro" id="IPR050753">
    <property type="entry name" value="Peptidase_M14_domain"/>
</dbReference>
<evidence type="ECO:0000256" key="5">
    <source>
        <dbReference type="ARBA" id="ARBA00022729"/>
    </source>
</evidence>
<feature type="compositionally biased region" description="Basic and acidic residues" evidence="14">
    <location>
        <begin position="122"/>
        <end position="144"/>
    </location>
</feature>
<dbReference type="Pfam" id="PF00246">
    <property type="entry name" value="Peptidase_M14"/>
    <property type="match status" value="1"/>
</dbReference>
<comment type="caution">
    <text evidence="13">Lacks conserved residue(s) required for the propagation of feature annotation.</text>
</comment>
<dbReference type="Gene3D" id="3.40.630.10">
    <property type="entry name" value="Zn peptidases"/>
    <property type="match status" value="1"/>
</dbReference>
<dbReference type="GO" id="GO:0016485">
    <property type="term" value="P:protein processing"/>
    <property type="evidence" value="ECO:0007669"/>
    <property type="project" value="TreeGrafter"/>
</dbReference>
<evidence type="ECO:0000256" key="9">
    <source>
        <dbReference type="ARBA" id="ARBA00023163"/>
    </source>
</evidence>
<sequence>MSLSTFSCVFNQPLLFLCSFLNFAPKLSPFFLSFFSDSYNRREKKPPVVPERRPVPPPQPLPPPRKPTAQPTLPPYYTDVKPEKNYDDYDYLLPPEVTDENEFEVETDEGKYGSKKPQKPTTSKEEREREEEERQKKEKKKTSDWDSEEEVEELPKERIKCPPLGLESHRIEDDQMLASSMLRHGLHAQRGRLNMQAGTNEDDFFDGAWCAEDDGLIQWLEVDTRRSTLFTGVITQGRDSLIHDDFVTSFHVGFSNDSQKWVLYSNGFEEMLFYANVDKDTPVQTDFPEPVAARFIRIYPQTWNGSLCMRLEVLGCPISNVVSYYSQNEVITSPDNLDFRHHNYKDMRQLMKVVNEECPTITRIYNIGKTPKGLKIYAMEFSDNPGEHETGEPEFRYTAGLHGNEVLGRELLLFLMQFLCKEFRDDNPRITSLVRETRIHIVPSMNPDGYEIASQMGSELGNWALGHWTEEGYDIFTNFPDLNTGLWAAEERKLVPHRVSNHHIPIPESFLAEDATVAAETRAIMAWMDKIPFVLGANLQGGEKLVSYPFDMARAAKEEVPLERPRHHFYQEEEEEEEEVVEAGAEDEEGVSRTPDHGILRWLAISYASAHLTMAETSRGSCHGDDYTKGMGIVNGAKWRPVSGSMNDFSYLHSNCLELSIYVGCDKFPHESELAEEWENNKESLLSFMEQVHRGIKGIVTDREGEPIANATISVAEISHDVMTASGGDYWRILNPGEYRVTARAEGYTPSVKTCTVGYEIGATHCNFGLQRSNWKRIKEIIAMKGKGPLVLAPAGGRRLSPSARQRMQRRRMWLNRRGKLTTTPPPTTAPTTIPFVMSTTLPPTEAPTTLPPRRLEPPTPSESLWDTETETYTEIVTEFETEIWEEEVTTPVAPFTTVETYTVNFGDF</sequence>
<reference evidence="17" key="1">
    <citation type="submission" date="2022-03" db="EMBL/GenBank/DDBJ databases">
        <authorList>
            <person name="Alioto T."/>
            <person name="Alioto T."/>
            <person name="Gomez Garrido J."/>
        </authorList>
    </citation>
    <scope>NUCLEOTIDE SEQUENCE</scope>
</reference>
<feature type="region of interest" description="Disordered" evidence="14">
    <location>
        <begin position="819"/>
        <end position="865"/>
    </location>
</feature>
<feature type="compositionally biased region" description="Pro residues" evidence="14">
    <location>
        <begin position="55"/>
        <end position="66"/>
    </location>
</feature>
<evidence type="ECO:0000256" key="11">
    <source>
        <dbReference type="ARBA" id="ARBA00074638"/>
    </source>
</evidence>
<feature type="region of interest" description="Disordered" evidence="14">
    <location>
        <begin position="42"/>
        <end position="156"/>
    </location>
</feature>
<dbReference type="EMBL" id="OW240914">
    <property type="protein sequence ID" value="CAH2274982.1"/>
    <property type="molecule type" value="Genomic_DNA"/>
</dbReference>
<feature type="domain" description="F5/8 type C" evidence="15">
    <location>
        <begin position="159"/>
        <end position="316"/>
    </location>
</feature>
<dbReference type="SUPFAM" id="SSF53187">
    <property type="entry name" value="Zn-dependent exopeptidases"/>
    <property type="match status" value="1"/>
</dbReference>
<dbReference type="FunFam" id="3.40.630.10:FF:000007">
    <property type="entry name" value="Carboxypeptidase X (M14 family), member 1"/>
    <property type="match status" value="1"/>
</dbReference>
<dbReference type="SMART" id="SM00231">
    <property type="entry name" value="FA58C"/>
    <property type="match status" value="1"/>
</dbReference>
<dbReference type="InterPro" id="IPR057246">
    <property type="entry name" value="CARBOXYPEPT_ZN_1"/>
</dbReference>
<feature type="compositionally biased region" description="Low complexity" evidence="14">
    <location>
        <begin position="830"/>
        <end position="853"/>
    </location>
</feature>
<dbReference type="PRINTS" id="PR00765">
    <property type="entry name" value="CRBOXYPTASEA"/>
</dbReference>
<dbReference type="SMART" id="SM00631">
    <property type="entry name" value="Zn_pept"/>
    <property type="match status" value="1"/>
</dbReference>
<dbReference type="Gene3D" id="2.60.120.260">
    <property type="entry name" value="Galactose-binding domain-like"/>
    <property type="match status" value="1"/>
</dbReference>
<protein>
    <recommendedName>
        <fullName evidence="11">Adipocyte enhancer-binding protein 1</fullName>
    </recommendedName>
    <alternativeName>
        <fullName evidence="12">Aortic carboxypeptidase-like protein</fullName>
    </alternativeName>
</protein>
<dbReference type="SUPFAM" id="SSF49464">
    <property type="entry name" value="Carboxypeptidase regulatory domain-like"/>
    <property type="match status" value="1"/>
</dbReference>
<dbReference type="SUPFAM" id="SSF49785">
    <property type="entry name" value="Galactose-binding domain-like"/>
    <property type="match status" value="1"/>
</dbReference>
<evidence type="ECO:0000256" key="10">
    <source>
        <dbReference type="ARBA" id="ARBA00023180"/>
    </source>
</evidence>
<keyword evidence="4" id="KW-0964">Secreted</keyword>
<feature type="domain" description="Peptidase M14" evidence="16">
    <location>
        <begin position="340"/>
        <end position="692"/>
    </location>
</feature>
<dbReference type="GO" id="GO:0004181">
    <property type="term" value="F:metallocarboxypeptidase activity"/>
    <property type="evidence" value="ECO:0007669"/>
    <property type="project" value="InterPro"/>
</dbReference>
<dbReference type="Gene3D" id="2.60.40.1120">
    <property type="entry name" value="Carboxypeptidase-like, regulatory domain"/>
    <property type="match status" value="1"/>
</dbReference>
<evidence type="ECO:0000256" key="2">
    <source>
        <dbReference type="ARBA" id="ARBA00005988"/>
    </source>
</evidence>
<comment type="similarity">
    <text evidence="2 13">Belongs to the peptidase M14 family.</text>
</comment>
<organism evidence="17 18">
    <name type="scientific">Pelobates cultripes</name>
    <name type="common">Western spadefoot toad</name>
    <dbReference type="NCBI Taxonomy" id="61616"/>
    <lineage>
        <taxon>Eukaryota</taxon>
        <taxon>Metazoa</taxon>
        <taxon>Chordata</taxon>
        <taxon>Craniata</taxon>
        <taxon>Vertebrata</taxon>
        <taxon>Euteleostomi</taxon>
        <taxon>Amphibia</taxon>
        <taxon>Batrachia</taxon>
        <taxon>Anura</taxon>
        <taxon>Pelobatoidea</taxon>
        <taxon>Pelobatidae</taxon>
        <taxon>Pelobates</taxon>
    </lineage>
</organism>
<dbReference type="GO" id="GO:0005615">
    <property type="term" value="C:extracellular space"/>
    <property type="evidence" value="ECO:0007669"/>
    <property type="project" value="TreeGrafter"/>
</dbReference>
<dbReference type="Proteomes" id="UP001295444">
    <property type="component" value="Chromosome 03"/>
</dbReference>
<dbReference type="InterPro" id="IPR008979">
    <property type="entry name" value="Galactose-bd-like_sf"/>
</dbReference>
<name>A0AAD1VVI3_PELCU</name>
<dbReference type="PANTHER" id="PTHR11532">
    <property type="entry name" value="PROTEASE M14 CARBOXYPEPTIDASE"/>
    <property type="match status" value="1"/>
</dbReference>
<dbReference type="InterPro" id="IPR000421">
    <property type="entry name" value="FA58C"/>
</dbReference>
<comment type="subcellular location">
    <subcellularLocation>
        <location evidence="1">Secreted</location>
    </subcellularLocation>
</comment>
<dbReference type="FunFam" id="2.60.40.1120:FF:000007">
    <property type="entry name" value="Carboxypeptidase X, M14 family member 2"/>
    <property type="match status" value="1"/>
</dbReference>
<dbReference type="AlphaFoldDB" id="A0AAD1VVI3"/>
<keyword evidence="6" id="KW-0112">Calmodulin-binding</keyword>